<sequence>MTETSEERRKRLNRERQQRYHKKLQQTSSTNSTERARKERKTPVDYDRCNQANEQVSMRYDVVNVLTSSSKYLAETASNETSTLTAWFKANSDYPDARNLIYENFSSQWVFDKRAKLWKPRKPQLRNLFATLLLFCDLLHPEQLWEKYIYFFSEDIRFHTNNNNEHPLTQAEIHNLALLHLQSILRRHGKSLANFPNMPIPITLDDTNSLIHEEQNYDIDELIHILEHGIPQLNEDQLTIFNKVINAVESKILPYSSLTVPVEQEKHSFIKGRIPTIGPEHNKIQLSEDLILPFQQLNDLIQFVYPEFSSHSDSQYLVERAILTPKNEYCQYD</sequence>
<name>A0A9N9F885_9GLOM</name>
<proteinExistence type="predicted"/>
<accession>A0A9N9F885</accession>
<dbReference type="PANTHER" id="PTHR10492">
    <property type="match status" value="1"/>
</dbReference>
<dbReference type="EMBL" id="CAJVPZ010002606">
    <property type="protein sequence ID" value="CAG8516263.1"/>
    <property type="molecule type" value="Genomic_DNA"/>
</dbReference>
<feature type="compositionally biased region" description="Basic and acidic residues" evidence="1">
    <location>
        <begin position="34"/>
        <end position="45"/>
    </location>
</feature>
<evidence type="ECO:0000313" key="3">
    <source>
        <dbReference type="Proteomes" id="UP000789396"/>
    </source>
</evidence>
<dbReference type="PANTHER" id="PTHR10492:SF57">
    <property type="entry name" value="ATP-DEPENDENT DNA HELICASE"/>
    <property type="match status" value="1"/>
</dbReference>
<feature type="compositionally biased region" description="Basic and acidic residues" evidence="1">
    <location>
        <begin position="1"/>
        <end position="18"/>
    </location>
</feature>
<gene>
    <name evidence="2" type="ORF">RFULGI_LOCUS3134</name>
</gene>
<dbReference type="OrthoDB" id="2437471at2759"/>
<evidence type="ECO:0000313" key="2">
    <source>
        <dbReference type="EMBL" id="CAG8516263.1"/>
    </source>
</evidence>
<evidence type="ECO:0000256" key="1">
    <source>
        <dbReference type="SAM" id="MobiDB-lite"/>
    </source>
</evidence>
<dbReference type="AlphaFoldDB" id="A0A9N9F885"/>
<reference evidence="2" key="1">
    <citation type="submission" date="2021-06" db="EMBL/GenBank/DDBJ databases">
        <authorList>
            <person name="Kallberg Y."/>
            <person name="Tangrot J."/>
            <person name="Rosling A."/>
        </authorList>
    </citation>
    <scope>NUCLEOTIDE SEQUENCE</scope>
    <source>
        <strain evidence="2">IN212</strain>
    </source>
</reference>
<dbReference type="Proteomes" id="UP000789396">
    <property type="component" value="Unassembled WGS sequence"/>
</dbReference>
<protein>
    <submittedName>
        <fullName evidence="2">4577_t:CDS:1</fullName>
    </submittedName>
</protein>
<comment type="caution">
    <text evidence="2">The sequence shown here is derived from an EMBL/GenBank/DDBJ whole genome shotgun (WGS) entry which is preliminary data.</text>
</comment>
<organism evidence="2 3">
    <name type="scientific">Racocetra fulgida</name>
    <dbReference type="NCBI Taxonomy" id="60492"/>
    <lineage>
        <taxon>Eukaryota</taxon>
        <taxon>Fungi</taxon>
        <taxon>Fungi incertae sedis</taxon>
        <taxon>Mucoromycota</taxon>
        <taxon>Glomeromycotina</taxon>
        <taxon>Glomeromycetes</taxon>
        <taxon>Diversisporales</taxon>
        <taxon>Gigasporaceae</taxon>
        <taxon>Racocetra</taxon>
    </lineage>
</organism>
<feature type="region of interest" description="Disordered" evidence="1">
    <location>
        <begin position="1"/>
        <end position="45"/>
    </location>
</feature>
<keyword evidence="3" id="KW-1185">Reference proteome</keyword>